<keyword evidence="7" id="KW-1185">Reference proteome</keyword>
<dbReference type="RefSeq" id="WP_108222198.1">
    <property type="nucleotide sequence ID" value="NZ_CP090021.1"/>
</dbReference>
<dbReference type="PROSITE" id="PS51935">
    <property type="entry name" value="NLPC_P60"/>
    <property type="match status" value="1"/>
</dbReference>
<evidence type="ECO:0000256" key="4">
    <source>
        <dbReference type="ARBA" id="ARBA00022807"/>
    </source>
</evidence>
<sequence length="270" mass="29033">MDRRTTPYSGEVAHVALKGQVAAARFTEGEPAQVGIPLVDLLAHPEGPRDRQLLLGERFLVIDRREGHAFGRADRDGYCGWLPEAALAAPETATHHVAVPASHLYPEPRVQAHEIGALSFGARLTVIGEARNFFETTFGWVPARHLWPVDRLHSDPVAVARLFHGTPYLWGGNSRAGIDCSGLAQAALLACGIECPGDSDLQQAVGSEVTGELQAGDLLFWKGHVALAIDARRMIHATGYVMGVIEEEIEAAIARIAAAGEGPVLARRRP</sequence>
<keyword evidence="4" id="KW-0788">Thiol protease</keyword>
<dbReference type="SUPFAM" id="SSF54001">
    <property type="entry name" value="Cysteine proteinases"/>
    <property type="match status" value="1"/>
</dbReference>
<evidence type="ECO:0000313" key="7">
    <source>
        <dbReference type="Proteomes" id="UP000244060"/>
    </source>
</evidence>
<evidence type="ECO:0000259" key="5">
    <source>
        <dbReference type="PROSITE" id="PS51935"/>
    </source>
</evidence>
<organism evidence="6 7">
    <name type="scientific">Cereibacter azotoformans</name>
    <dbReference type="NCBI Taxonomy" id="43057"/>
    <lineage>
        <taxon>Bacteria</taxon>
        <taxon>Pseudomonadati</taxon>
        <taxon>Pseudomonadota</taxon>
        <taxon>Alphaproteobacteria</taxon>
        <taxon>Rhodobacterales</taxon>
        <taxon>Paracoccaceae</taxon>
        <taxon>Cereibacter</taxon>
    </lineage>
</organism>
<dbReference type="AlphaFoldDB" id="A0A2T5JU65"/>
<dbReference type="InterPro" id="IPR051794">
    <property type="entry name" value="PG_Endopeptidase_C40"/>
</dbReference>
<dbReference type="PANTHER" id="PTHR47359:SF3">
    <property type="entry name" value="NLP_P60 DOMAIN-CONTAINING PROTEIN-RELATED"/>
    <property type="match status" value="1"/>
</dbReference>
<evidence type="ECO:0000313" key="6">
    <source>
        <dbReference type="EMBL" id="PTR13713.1"/>
    </source>
</evidence>
<dbReference type="Gene3D" id="3.90.1720.10">
    <property type="entry name" value="endopeptidase domain like (from Nostoc punctiforme)"/>
    <property type="match status" value="1"/>
</dbReference>
<proteinExistence type="inferred from homology"/>
<dbReference type="InterPro" id="IPR041382">
    <property type="entry name" value="SH3_16"/>
</dbReference>
<gene>
    <name evidence="6" type="ORF">C8J28_12061</name>
</gene>
<keyword evidence="3" id="KW-0378">Hydrolase</keyword>
<dbReference type="EMBL" id="QAOT01000020">
    <property type="protein sequence ID" value="PTR13713.1"/>
    <property type="molecule type" value="Genomic_DNA"/>
</dbReference>
<dbReference type="Proteomes" id="UP000244060">
    <property type="component" value="Unassembled WGS sequence"/>
</dbReference>
<comment type="caution">
    <text evidence="6">The sequence shown here is derived from an EMBL/GenBank/DDBJ whole genome shotgun (WGS) entry which is preliminary data.</text>
</comment>
<dbReference type="OrthoDB" id="9813368at2"/>
<dbReference type="Pfam" id="PF00877">
    <property type="entry name" value="NLPC_P60"/>
    <property type="match status" value="1"/>
</dbReference>
<name>A0A2T5JU65_9RHOB</name>
<evidence type="ECO:0000256" key="3">
    <source>
        <dbReference type="ARBA" id="ARBA00022801"/>
    </source>
</evidence>
<accession>A0A2T5JU65</accession>
<dbReference type="InterPro" id="IPR000064">
    <property type="entry name" value="NLP_P60_dom"/>
</dbReference>
<evidence type="ECO:0000256" key="1">
    <source>
        <dbReference type="ARBA" id="ARBA00007074"/>
    </source>
</evidence>
<dbReference type="GO" id="GO:0008234">
    <property type="term" value="F:cysteine-type peptidase activity"/>
    <property type="evidence" value="ECO:0007669"/>
    <property type="project" value="UniProtKB-KW"/>
</dbReference>
<protein>
    <submittedName>
        <fullName evidence="6">NlpC/P60 family protein</fullName>
    </submittedName>
</protein>
<reference evidence="6 7" key="1">
    <citation type="submission" date="2018-04" db="EMBL/GenBank/DDBJ databases">
        <title>Genomic Encyclopedia of Type Strains, Phase III (KMG-III): the genomes of soil and plant-associated and newly described type strains.</title>
        <authorList>
            <person name="Whitman W."/>
        </authorList>
    </citation>
    <scope>NUCLEOTIDE SEQUENCE [LARGE SCALE GENOMIC DNA]</scope>
    <source>
        <strain evidence="6 7">KA25</strain>
    </source>
</reference>
<dbReference type="GO" id="GO:0006508">
    <property type="term" value="P:proteolysis"/>
    <property type="evidence" value="ECO:0007669"/>
    <property type="project" value="UniProtKB-KW"/>
</dbReference>
<evidence type="ECO:0000256" key="2">
    <source>
        <dbReference type="ARBA" id="ARBA00022670"/>
    </source>
</evidence>
<dbReference type="InterPro" id="IPR038765">
    <property type="entry name" value="Papain-like_cys_pep_sf"/>
</dbReference>
<dbReference type="PANTHER" id="PTHR47359">
    <property type="entry name" value="PEPTIDOGLYCAN DL-ENDOPEPTIDASE CWLO"/>
    <property type="match status" value="1"/>
</dbReference>
<keyword evidence="2" id="KW-0645">Protease</keyword>
<comment type="similarity">
    <text evidence="1">Belongs to the peptidase C40 family.</text>
</comment>
<dbReference type="Pfam" id="PF18348">
    <property type="entry name" value="SH3_16"/>
    <property type="match status" value="1"/>
</dbReference>
<feature type="domain" description="NlpC/P60" evidence="5">
    <location>
        <begin position="150"/>
        <end position="270"/>
    </location>
</feature>